<dbReference type="Gene3D" id="3.40.640.10">
    <property type="entry name" value="Type I PLP-dependent aspartate aminotransferase-like (Major domain)"/>
    <property type="match status" value="1"/>
</dbReference>
<dbReference type="GO" id="GO:0008483">
    <property type="term" value="F:transaminase activity"/>
    <property type="evidence" value="ECO:0007669"/>
    <property type="project" value="UniProtKB-KW"/>
</dbReference>
<organism evidence="6 7">
    <name type="scientific">Plastoroseomonas hellenica</name>
    <dbReference type="NCBI Taxonomy" id="2687306"/>
    <lineage>
        <taxon>Bacteria</taxon>
        <taxon>Pseudomonadati</taxon>
        <taxon>Pseudomonadota</taxon>
        <taxon>Alphaproteobacteria</taxon>
        <taxon>Acetobacterales</taxon>
        <taxon>Acetobacteraceae</taxon>
        <taxon>Plastoroseomonas</taxon>
    </lineage>
</organism>
<name>A0ABS5EYR3_9PROT</name>
<evidence type="ECO:0000256" key="2">
    <source>
        <dbReference type="ARBA" id="ARBA00006966"/>
    </source>
</evidence>
<dbReference type="Gene3D" id="3.90.1150.10">
    <property type="entry name" value="Aspartate Aminotransferase, domain 1"/>
    <property type="match status" value="1"/>
</dbReference>
<sequence>MAGGAADFRSDLMAGIPAAARAAMLRAAGEAPEMGLRDDPHQSRLERMVSELAGFEDALFVPTCTLANQIALRLWCRPGDIVLTAAGSHVAGPEAASTAGLAGVAVRQLEAARGHLRPETLRAALAGPARPGDQPARLVWLENTHMRAGGTIAPGDWVREIGGTCREAGLRLHIDGSRLWNAEAATGLTLAALAEAADSLSLSLNKALGAPAGSLLLGSRDFIREALAVRATLGASWRPVGFLAAGAIEAVAGRAGRLGDDHRRARLLHAGFSHALGPLAGEAPDTNIVLVATPPGTAAMEVAEALGKAGVLALPLDAATLRFVLHARIGDAAVARAVDAVRRAIA</sequence>
<keyword evidence="6" id="KW-0032">Aminotransferase</keyword>
<evidence type="ECO:0000259" key="5">
    <source>
        <dbReference type="Pfam" id="PF01212"/>
    </source>
</evidence>
<dbReference type="PANTHER" id="PTHR48097">
    <property type="entry name" value="L-THREONINE ALDOLASE-RELATED"/>
    <property type="match status" value="1"/>
</dbReference>
<comment type="similarity">
    <text evidence="2">Belongs to the threonine aldolase family.</text>
</comment>
<evidence type="ECO:0000256" key="3">
    <source>
        <dbReference type="ARBA" id="ARBA00011881"/>
    </source>
</evidence>
<evidence type="ECO:0000256" key="4">
    <source>
        <dbReference type="ARBA" id="ARBA00022898"/>
    </source>
</evidence>
<evidence type="ECO:0000256" key="1">
    <source>
        <dbReference type="ARBA" id="ARBA00001933"/>
    </source>
</evidence>
<comment type="caution">
    <text evidence="6">The sequence shown here is derived from an EMBL/GenBank/DDBJ whole genome shotgun (WGS) entry which is preliminary data.</text>
</comment>
<keyword evidence="7" id="KW-1185">Reference proteome</keyword>
<reference evidence="7" key="1">
    <citation type="journal article" date="2021" name="Syst. Appl. Microbiol.">
        <title>Roseomonas hellenica sp. nov., isolated from roots of wild-growing Alkanna tinctoria.</title>
        <authorList>
            <person name="Rat A."/>
            <person name="Naranjo H.D."/>
            <person name="Lebbe L."/>
            <person name="Cnockaert M."/>
            <person name="Krigas N."/>
            <person name="Grigoriadou K."/>
            <person name="Maloupa E."/>
            <person name="Willems A."/>
        </authorList>
    </citation>
    <scope>NUCLEOTIDE SEQUENCE [LARGE SCALE GENOMIC DNA]</scope>
    <source>
        <strain evidence="7">LMG 31523</strain>
    </source>
</reference>
<gene>
    <name evidence="6" type="ORF">GXW71_13890</name>
</gene>
<dbReference type="InterPro" id="IPR015421">
    <property type="entry name" value="PyrdxlP-dep_Trfase_major"/>
</dbReference>
<evidence type="ECO:0000313" key="7">
    <source>
        <dbReference type="Proteomes" id="UP001196870"/>
    </source>
</evidence>
<dbReference type="EMBL" id="JAAGBB010000015">
    <property type="protein sequence ID" value="MBR0665450.1"/>
    <property type="molecule type" value="Genomic_DNA"/>
</dbReference>
<dbReference type="PANTHER" id="PTHR48097:SF9">
    <property type="entry name" value="L-THREONINE ALDOLASE"/>
    <property type="match status" value="1"/>
</dbReference>
<dbReference type="InterPro" id="IPR015422">
    <property type="entry name" value="PyrdxlP-dep_Trfase_small"/>
</dbReference>
<protein>
    <submittedName>
        <fullName evidence="6">Aminotransferase class I/II-fold pyridoxal phosphate-dependent enzyme</fullName>
    </submittedName>
</protein>
<dbReference type="Pfam" id="PF01212">
    <property type="entry name" value="Beta_elim_lyase"/>
    <property type="match status" value="1"/>
</dbReference>
<comment type="subunit">
    <text evidence="3">Homotetramer.</text>
</comment>
<accession>A0ABS5EYR3</accession>
<dbReference type="InterPro" id="IPR001597">
    <property type="entry name" value="ArAA_b-elim_lyase/Thr_aldolase"/>
</dbReference>
<dbReference type="InterPro" id="IPR023603">
    <property type="entry name" value="Low_specificity_L-TA-like"/>
</dbReference>
<proteinExistence type="inferred from homology"/>
<feature type="domain" description="Aromatic amino acid beta-eliminating lyase/threonine aldolase" evidence="5">
    <location>
        <begin position="7"/>
        <end position="291"/>
    </location>
</feature>
<evidence type="ECO:0000313" key="6">
    <source>
        <dbReference type="EMBL" id="MBR0665450.1"/>
    </source>
</evidence>
<dbReference type="RefSeq" id="WP_211853122.1">
    <property type="nucleotide sequence ID" value="NZ_JAAGBB010000015.1"/>
</dbReference>
<dbReference type="PIRSF" id="PIRSF017617">
    <property type="entry name" value="Thr_aldolase"/>
    <property type="match status" value="1"/>
</dbReference>
<keyword evidence="4" id="KW-0663">Pyridoxal phosphate</keyword>
<keyword evidence="6" id="KW-0808">Transferase</keyword>
<dbReference type="SUPFAM" id="SSF53383">
    <property type="entry name" value="PLP-dependent transferases"/>
    <property type="match status" value="1"/>
</dbReference>
<comment type="cofactor">
    <cofactor evidence="1">
        <name>pyridoxal 5'-phosphate</name>
        <dbReference type="ChEBI" id="CHEBI:597326"/>
    </cofactor>
</comment>
<dbReference type="InterPro" id="IPR015424">
    <property type="entry name" value="PyrdxlP-dep_Trfase"/>
</dbReference>
<dbReference type="Proteomes" id="UP001196870">
    <property type="component" value="Unassembled WGS sequence"/>
</dbReference>